<protein>
    <submittedName>
        <fullName evidence="7">Extracellular solute-binding protein</fullName>
    </submittedName>
</protein>
<keyword evidence="2 6" id="KW-0732">Signal</keyword>
<keyword evidence="3" id="KW-0472">Membrane</keyword>
<keyword evidence="5" id="KW-0449">Lipoprotein</keyword>
<dbReference type="InterPro" id="IPR050490">
    <property type="entry name" value="Bact_solute-bd_prot1"/>
</dbReference>
<gene>
    <name evidence="7" type="ORF">D7M11_04745</name>
</gene>
<accession>A0A3B0CLQ9</accession>
<dbReference type="Proteomes" id="UP000282311">
    <property type="component" value="Unassembled WGS sequence"/>
</dbReference>
<dbReference type="Pfam" id="PF01547">
    <property type="entry name" value="SBP_bac_1"/>
    <property type="match status" value="1"/>
</dbReference>
<sequence length="452" mass="50874">MRKQERVDPMIKKSAIALLSGTLLLMAACSNGSGGQGQTGNSAKPEDKKEAAVNKEPVELVFYDGVSDYTEERFMKEIGEPIKKKFPHVTPKFSPFTKLTQVQDLISAGQAPDIIFASSGLFNDVVNKYNMQTDIMPLIQKYKYDLNKIDPVSVDMMKEISKGGMYALPTLMSPSPIYYNKDIFDKFGVPYPKDDMKWDDLYELAKKVTRKDGNQQYYGFMVSFQHLMVRNQFSLNLVDPATETTSFADEKWNKMTANISRFYELDGVEPNAQKLGAAQQRVMFTKEKTLAMWMPVSTLLTGQELEGMNWDMAQFPEFKELPGVGPQPYPISFYITTTNKHKDQSFEVIAYLASEEYQLPMVKQGQFPTALTSPALRSSFGQDTAMYKGKNVKAMLPAKYAKASAFTKFNNLSRNQLQAALEANVLQKKDMNTALREAAERANAAIKAEKAK</sequence>
<evidence type="ECO:0000256" key="1">
    <source>
        <dbReference type="ARBA" id="ARBA00022475"/>
    </source>
</evidence>
<dbReference type="EMBL" id="RBAH01000002">
    <property type="protein sequence ID" value="RKN86323.1"/>
    <property type="molecule type" value="Genomic_DNA"/>
</dbReference>
<dbReference type="AlphaFoldDB" id="A0A3B0CLQ9"/>
<reference evidence="7 8" key="1">
    <citation type="journal article" date="2007" name="Int. J. Syst. Evol. Microbiol.">
        <title>Paenibacillus ginsengarvi sp. nov., isolated from soil from ginseng cultivation.</title>
        <authorList>
            <person name="Yoon M.H."/>
            <person name="Ten L.N."/>
            <person name="Im W.T."/>
        </authorList>
    </citation>
    <scope>NUCLEOTIDE SEQUENCE [LARGE SCALE GENOMIC DNA]</scope>
    <source>
        <strain evidence="7 8">KCTC 13059</strain>
    </source>
</reference>
<evidence type="ECO:0000256" key="2">
    <source>
        <dbReference type="ARBA" id="ARBA00022729"/>
    </source>
</evidence>
<dbReference type="InterPro" id="IPR006059">
    <property type="entry name" value="SBP"/>
</dbReference>
<proteinExistence type="predicted"/>
<dbReference type="SUPFAM" id="SSF53850">
    <property type="entry name" value="Periplasmic binding protein-like II"/>
    <property type="match status" value="1"/>
</dbReference>
<dbReference type="Gene3D" id="3.40.190.10">
    <property type="entry name" value="Periplasmic binding protein-like II"/>
    <property type="match status" value="1"/>
</dbReference>
<evidence type="ECO:0000313" key="8">
    <source>
        <dbReference type="Proteomes" id="UP000282311"/>
    </source>
</evidence>
<evidence type="ECO:0000256" key="4">
    <source>
        <dbReference type="ARBA" id="ARBA00023139"/>
    </source>
</evidence>
<keyword evidence="4" id="KW-0564">Palmitate</keyword>
<comment type="caution">
    <text evidence="7">The sequence shown here is derived from an EMBL/GenBank/DDBJ whole genome shotgun (WGS) entry which is preliminary data.</text>
</comment>
<keyword evidence="8" id="KW-1185">Reference proteome</keyword>
<evidence type="ECO:0000256" key="6">
    <source>
        <dbReference type="SAM" id="SignalP"/>
    </source>
</evidence>
<feature type="chain" id="PRO_5039406323" evidence="6">
    <location>
        <begin position="28"/>
        <end position="452"/>
    </location>
</feature>
<keyword evidence="1" id="KW-1003">Cell membrane</keyword>
<dbReference type="PROSITE" id="PS51257">
    <property type="entry name" value="PROKAR_LIPOPROTEIN"/>
    <property type="match status" value="1"/>
</dbReference>
<dbReference type="PANTHER" id="PTHR43649:SF33">
    <property type="entry name" value="POLYGALACTURONAN_RHAMNOGALACTURONAN-BINDING PROTEIN YTCQ"/>
    <property type="match status" value="1"/>
</dbReference>
<evidence type="ECO:0000256" key="3">
    <source>
        <dbReference type="ARBA" id="ARBA00023136"/>
    </source>
</evidence>
<organism evidence="7 8">
    <name type="scientific">Paenibacillus ginsengarvi</name>
    <dbReference type="NCBI Taxonomy" id="400777"/>
    <lineage>
        <taxon>Bacteria</taxon>
        <taxon>Bacillati</taxon>
        <taxon>Bacillota</taxon>
        <taxon>Bacilli</taxon>
        <taxon>Bacillales</taxon>
        <taxon>Paenibacillaceae</taxon>
        <taxon>Paenibacillus</taxon>
    </lineage>
</organism>
<dbReference type="PANTHER" id="PTHR43649">
    <property type="entry name" value="ARABINOSE-BINDING PROTEIN-RELATED"/>
    <property type="match status" value="1"/>
</dbReference>
<evidence type="ECO:0000313" key="7">
    <source>
        <dbReference type="EMBL" id="RKN86323.1"/>
    </source>
</evidence>
<name>A0A3B0CLQ9_9BACL</name>
<feature type="signal peptide" evidence="6">
    <location>
        <begin position="1"/>
        <end position="27"/>
    </location>
</feature>
<evidence type="ECO:0000256" key="5">
    <source>
        <dbReference type="ARBA" id="ARBA00023288"/>
    </source>
</evidence>